<dbReference type="InterPro" id="IPR003453">
    <property type="entry name" value="ABC_MlaE_roteobac"/>
</dbReference>
<feature type="transmembrane region" description="Helical" evidence="7">
    <location>
        <begin position="97"/>
        <end position="116"/>
    </location>
</feature>
<keyword evidence="3" id="KW-0813">Transport</keyword>
<feature type="transmembrane region" description="Helical" evidence="7">
    <location>
        <begin position="222"/>
        <end position="243"/>
    </location>
</feature>
<accession>A0A0W8FL81</accession>
<dbReference type="PANTHER" id="PTHR30188:SF4">
    <property type="entry name" value="PROTEIN TRIGALACTOSYLDIACYLGLYCEROL 1, CHLOROPLASTIC"/>
    <property type="match status" value="1"/>
</dbReference>
<evidence type="ECO:0000313" key="8">
    <source>
        <dbReference type="EMBL" id="KUG21572.1"/>
    </source>
</evidence>
<evidence type="ECO:0000256" key="1">
    <source>
        <dbReference type="ARBA" id="ARBA00004141"/>
    </source>
</evidence>
<dbReference type="Pfam" id="PF02405">
    <property type="entry name" value="MlaE"/>
    <property type="match status" value="1"/>
</dbReference>
<proteinExistence type="inferred from homology"/>
<evidence type="ECO:0000256" key="7">
    <source>
        <dbReference type="SAM" id="Phobius"/>
    </source>
</evidence>
<evidence type="ECO:0000256" key="5">
    <source>
        <dbReference type="ARBA" id="ARBA00022989"/>
    </source>
</evidence>
<dbReference type="AlphaFoldDB" id="A0A0W8FL81"/>
<dbReference type="InterPro" id="IPR030802">
    <property type="entry name" value="Permease_MalE"/>
</dbReference>
<dbReference type="NCBIfam" id="TIGR00056">
    <property type="entry name" value="MlaE family lipid ABC transporter permease subunit"/>
    <property type="match status" value="1"/>
</dbReference>
<evidence type="ECO:0000256" key="3">
    <source>
        <dbReference type="ARBA" id="ARBA00022448"/>
    </source>
</evidence>
<keyword evidence="5 7" id="KW-1133">Transmembrane helix</keyword>
<keyword evidence="4 7" id="KW-0812">Transmembrane</keyword>
<organism evidence="8">
    <name type="scientific">hydrocarbon metagenome</name>
    <dbReference type="NCBI Taxonomy" id="938273"/>
    <lineage>
        <taxon>unclassified sequences</taxon>
        <taxon>metagenomes</taxon>
        <taxon>ecological metagenomes</taxon>
    </lineage>
</organism>
<feature type="transmembrane region" description="Helical" evidence="7">
    <location>
        <begin position="34"/>
        <end position="56"/>
    </location>
</feature>
<reference evidence="8" key="1">
    <citation type="journal article" date="2015" name="Proc. Natl. Acad. Sci. U.S.A.">
        <title>Networks of energetic and metabolic interactions define dynamics in microbial communities.</title>
        <authorList>
            <person name="Embree M."/>
            <person name="Liu J.K."/>
            <person name="Al-Bassam M.M."/>
            <person name="Zengler K."/>
        </authorList>
    </citation>
    <scope>NUCLEOTIDE SEQUENCE</scope>
</reference>
<evidence type="ECO:0000256" key="4">
    <source>
        <dbReference type="ARBA" id="ARBA00022692"/>
    </source>
</evidence>
<evidence type="ECO:0000256" key="2">
    <source>
        <dbReference type="ARBA" id="ARBA00007556"/>
    </source>
</evidence>
<name>A0A0W8FL81_9ZZZZ</name>
<comment type="subcellular location">
    <subcellularLocation>
        <location evidence="1">Membrane</location>
        <topology evidence="1">Multi-pass membrane protein</topology>
    </subcellularLocation>
</comment>
<keyword evidence="6 7" id="KW-0472">Membrane</keyword>
<feature type="transmembrane region" description="Helical" evidence="7">
    <location>
        <begin position="255"/>
        <end position="277"/>
    </location>
</feature>
<dbReference type="GO" id="GO:0043190">
    <property type="term" value="C:ATP-binding cassette (ABC) transporter complex"/>
    <property type="evidence" value="ECO:0007669"/>
    <property type="project" value="InterPro"/>
</dbReference>
<evidence type="ECO:0000256" key="6">
    <source>
        <dbReference type="ARBA" id="ARBA00023136"/>
    </source>
</evidence>
<evidence type="ECO:0008006" key="9">
    <source>
        <dbReference type="Google" id="ProtNLM"/>
    </source>
</evidence>
<comment type="similarity">
    <text evidence="2">Belongs to the MlaE permease family.</text>
</comment>
<feature type="transmembrane region" description="Helical" evidence="7">
    <location>
        <begin position="177"/>
        <end position="202"/>
    </location>
</feature>
<protein>
    <recommendedName>
        <fullName evidence="9">Abc-type transport system</fullName>
    </recommendedName>
</protein>
<comment type="caution">
    <text evidence="8">The sequence shown here is derived from an EMBL/GenBank/DDBJ whole genome shotgun (WGS) entry which is preliminary data.</text>
</comment>
<sequence length="283" mass="30435">MAENEKNQHHLEAEEKSAPGICLTRPFAFVGEKVIIWINILGTATIFLCIALWKTFRPKQFSKVVHQVYYIGASSTTIIILVSLFTGMVLGLQSYHALSQFGAVGGLGALVSLSLIRELGPVLTAIMITARAGSAITAEVGIQRISEQIDALHTMRIDPFRYLISPRITASLISFPLLTAVFDLIGIIGGYITAVALLGLNAGVYSHSILTNVDMKDLSDGFVKSIVFAIIVATVCCYQGYFVHMRKDSHGAKAVGLATTSAVVTSCVLVLVSDYVVTSLLLI</sequence>
<dbReference type="PANTHER" id="PTHR30188">
    <property type="entry name" value="ABC TRANSPORTER PERMEASE PROTEIN-RELATED"/>
    <property type="match status" value="1"/>
</dbReference>
<dbReference type="GO" id="GO:0005548">
    <property type="term" value="F:phospholipid transporter activity"/>
    <property type="evidence" value="ECO:0007669"/>
    <property type="project" value="TreeGrafter"/>
</dbReference>
<gene>
    <name evidence="8" type="ORF">ASZ90_008676</name>
</gene>
<feature type="transmembrane region" description="Helical" evidence="7">
    <location>
        <begin position="68"/>
        <end position="91"/>
    </location>
</feature>
<dbReference type="EMBL" id="LNQE01001047">
    <property type="protein sequence ID" value="KUG21572.1"/>
    <property type="molecule type" value="Genomic_DNA"/>
</dbReference>